<dbReference type="RefSeq" id="WP_092887395.1">
    <property type="nucleotide sequence ID" value="NZ_CP061498.1"/>
</dbReference>
<keyword evidence="5" id="KW-0029">Amino-acid transport</keyword>
<dbReference type="GO" id="GO:0016887">
    <property type="term" value="F:ATP hydrolysis activity"/>
    <property type="evidence" value="ECO:0007669"/>
    <property type="project" value="InterPro"/>
</dbReference>
<gene>
    <name evidence="7" type="ORF">SAMN04488238_10499</name>
</gene>
<dbReference type="InterPro" id="IPR052156">
    <property type="entry name" value="BCAA_Transport_ATP-bd_LivF"/>
</dbReference>
<dbReference type="STRING" id="564137.SAMN04488238_10499"/>
<dbReference type="AlphaFoldDB" id="A0A1H2X7Q4"/>
<dbReference type="OrthoDB" id="9806149at2"/>
<proteinExistence type="inferred from homology"/>
<evidence type="ECO:0000259" key="6">
    <source>
        <dbReference type="PROSITE" id="PS50893"/>
    </source>
</evidence>
<accession>A0A1H2X7Q4</accession>
<comment type="similarity">
    <text evidence="1">Belongs to the ABC transporter superfamily.</text>
</comment>
<dbReference type="Gene3D" id="3.40.50.300">
    <property type="entry name" value="P-loop containing nucleotide triphosphate hydrolases"/>
    <property type="match status" value="1"/>
</dbReference>
<keyword evidence="4 7" id="KW-0067">ATP-binding</keyword>
<dbReference type="InterPro" id="IPR027417">
    <property type="entry name" value="P-loop_NTPase"/>
</dbReference>
<evidence type="ECO:0000256" key="4">
    <source>
        <dbReference type="ARBA" id="ARBA00022840"/>
    </source>
</evidence>
<evidence type="ECO:0000313" key="8">
    <source>
        <dbReference type="Proteomes" id="UP000198539"/>
    </source>
</evidence>
<dbReference type="Proteomes" id="UP000198539">
    <property type="component" value="Unassembled WGS sequence"/>
</dbReference>
<dbReference type="CDD" id="cd03224">
    <property type="entry name" value="ABC_TM1139_LivF_branched"/>
    <property type="match status" value="1"/>
</dbReference>
<dbReference type="InterPro" id="IPR003439">
    <property type="entry name" value="ABC_transporter-like_ATP-bd"/>
</dbReference>
<keyword evidence="3" id="KW-0547">Nucleotide-binding</keyword>
<dbReference type="SMART" id="SM00382">
    <property type="entry name" value="AAA"/>
    <property type="match status" value="1"/>
</dbReference>
<name>A0A1H2X7Q4_9RHOB</name>
<feature type="domain" description="ABC transporter" evidence="6">
    <location>
        <begin position="6"/>
        <end position="236"/>
    </location>
</feature>
<evidence type="ECO:0000256" key="5">
    <source>
        <dbReference type="ARBA" id="ARBA00022970"/>
    </source>
</evidence>
<dbReference type="SUPFAM" id="SSF52540">
    <property type="entry name" value="P-loop containing nucleoside triphosphate hydrolases"/>
    <property type="match status" value="1"/>
</dbReference>
<dbReference type="GO" id="GO:0005524">
    <property type="term" value="F:ATP binding"/>
    <property type="evidence" value="ECO:0007669"/>
    <property type="project" value="UniProtKB-KW"/>
</dbReference>
<reference evidence="7 8" key="1">
    <citation type="submission" date="2016-10" db="EMBL/GenBank/DDBJ databases">
        <authorList>
            <person name="de Groot N.N."/>
        </authorList>
    </citation>
    <scope>NUCLEOTIDE SEQUENCE [LARGE SCALE GENOMIC DNA]</scope>
    <source>
        <strain evidence="7 8">CGMCC 1.8894</strain>
    </source>
</reference>
<organism evidence="7 8">
    <name type="scientific">Roseicitreum antarcticum</name>
    <dbReference type="NCBI Taxonomy" id="564137"/>
    <lineage>
        <taxon>Bacteria</taxon>
        <taxon>Pseudomonadati</taxon>
        <taxon>Pseudomonadota</taxon>
        <taxon>Alphaproteobacteria</taxon>
        <taxon>Rhodobacterales</taxon>
        <taxon>Paracoccaceae</taxon>
        <taxon>Roseicitreum</taxon>
    </lineage>
</organism>
<protein>
    <submittedName>
        <fullName evidence="7">Branched-chain amino acid transport system ATP-binding protein</fullName>
    </submittedName>
</protein>
<dbReference type="GO" id="GO:0015658">
    <property type="term" value="F:branched-chain amino acid transmembrane transporter activity"/>
    <property type="evidence" value="ECO:0007669"/>
    <property type="project" value="TreeGrafter"/>
</dbReference>
<evidence type="ECO:0000256" key="2">
    <source>
        <dbReference type="ARBA" id="ARBA00022448"/>
    </source>
</evidence>
<sequence length="237" mass="24993">MTGPLLQTHALRAHYGDFQALFGVDIALSQGETVAIIGANGAGKTTLLRSIAGVLRNEPGAVRFDGADIGALAADAVVKLGLTMVPEGRRLFPSLSVEENLLIGAQGRKAPGYWTLKTVYALFPILAEKRRVPGTSLSGGQQQMVAIGRALMSNPRVLLCDELSLGLAPVVIRDIYAALPQIRDSGASVIVVEQDIGQAMKVADRVYCLMEGRVTLSGPPADLSRDAIHDAYFGTAA</sequence>
<dbReference type="PROSITE" id="PS00211">
    <property type="entry name" value="ABC_TRANSPORTER_1"/>
    <property type="match status" value="1"/>
</dbReference>
<evidence type="ECO:0000256" key="3">
    <source>
        <dbReference type="ARBA" id="ARBA00022741"/>
    </source>
</evidence>
<dbReference type="EMBL" id="FNOM01000004">
    <property type="protein sequence ID" value="SDW88923.1"/>
    <property type="molecule type" value="Genomic_DNA"/>
</dbReference>
<dbReference type="PROSITE" id="PS50893">
    <property type="entry name" value="ABC_TRANSPORTER_2"/>
    <property type="match status" value="1"/>
</dbReference>
<dbReference type="InterPro" id="IPR017871">
    <property type="entry name" value="ABC_transporter-like_CS"/>
</dbReference>
<dbReference type="GO" id="GO:0015807">
    <property type="term" value="P:L-amino acid transport"/>
    <property type="evidence" value="ECO:0007669"/>
    <property type="project" value="TreeGrafter"/>
</dbReference>
<dbReference type="InterPro" id="IPR003593">
    <property type="entry name" value="AAA+_ATPase"/>
</dbReference>
<dbReference type="PANTHER" id="PTHR43820">
    <property type="entry name" value="HIGH-AFFINITY BRANCHED-CHAIN AMINO ACID TRANSPORT ATP-BINDING PROTEIN LIVF"/>
    <property type="match status" value="1"/>
</dbReference>
<keyword evidence="8" id="KW-1185">Reference proteome</keyword>
<keyword evidence="2" id="KW-0813">Transport</keyword>
<evidence type="ECO:0000313" key="7">
    <source>
        <dbReference type="EMBL" id="SDW88923.1"/>
    </source>
</evidence>
<dbReference type="Pfam" id="PF00005">
    <property type="entry name" value="ABC_tran"/>
    <property type="match status" value="1"/>
</dbReference>
<dbReference type="PANTHER" id="PTHR43820:SF4">
    <property type="entry name" value="HIGH-AFFINITY BRANCHED-CHAIN AMINO ACID TRANSPORT ATP-BINDING PROTEIN LIVF"/>
    <property type="match status" value="1"/>
</dbReference>
<evidence type="ECO:0000256" key="1">
    <source>
        <dbReference type="ARBA" id="ARBA00005417"/>
    </source>
</evidence>